<gene>
    <name evidence="11" type="ORF">L1994_11425</name>
</gene>
<keyword evidence="7" id="KW-1133">Transmembrane helix</keyword>
<evidence type="ECO:0000256" key="7">
    <source>
        <dbReference type="SAM" id="Phobius"/>
    </source>
</evidence>
<dbReference type="EC" id="2.7.13.3" evidence="2"/>
<dbReference type="CDD" id="cd00075">
    <property type="entry name" value="HATPase"/>
    <property type="match status" value="1"/>
</dbReference>
<keyword evidence="3" id="KW-0597">Phosphoprotein</keyword>
<feature type="transmembrane region" description="Helical" evidence="7">
    <location>
        <begin position="37"/>
        <end position="57"/>
    </location>
</feature>
<proteinExistence type="predicted"/>
<evidence type="ECO:0000256" key="6">
    <source>
        <dbReference type="SAM" id="Coils"/>
    </source>
</evidence>
<name>A0AAF0FUF7_9EURY</name>
<dbReference type="InterPro" id="IPR000700">
    <property type="entry name" value="PAS-assoc_C"/>
</dbReference>
<feature type="coiled-coil region" evidence="6">
    <location>
        <begin position="105"/>
        <end position="135"/>
    </location>
</feature>
<dbReference type="SMART" id="SM00091">
    <property type="entry name" value="PAS"/>
    <property type="match status" value="4"/>
</dbReference>
<dbReference type="Proteomes" id="UP001218895">
    <property type="component" value="Chromosome"/>
</dbReference>
<evidence type="ECO:0000256" key="4">
    <source>
        <dbReference type="ARBA" id="ARBA00022679"/>
    </source>
</evidence>
<keyword evidence="7" id="KW-0812">Transmembrane</keyword>
<dbReference type="SUPFAM" id="SSF55785">
    <property type="entry name" value="PYP-like sensor domain (PAS domain)"/>
    <property type="match status" value="4"/>
</dbReference>
<sequence>MNLTWDIRADKKTASGLIAIMTIMCIVISLLSLSSGFYIIFQNLFYIPIILSCLFYLRRGFLFSLILSFFYLGLLLGFAGFAEFEYGIARVVLFIAIAAITTILSEKATEAKEKVREKNEELKALNEKLKISRDRYHTLFESSGDLMFLHKVDENGMPGRFIEVNKSACEHLGYSREELLRMTVIDIAGEKGKNEAKEQIKILLNKGDHKFESTQLRKDGTEYPVEVNCHLIKTESNGDLALSVARDITERKEMEDALLRSEEKYRNLSDNAPVGIITCDRQGTITYVNDKVVSMLGSPSAEKTMEINLLDTPNIIKSGFSQILKDIIENGKHYPELEINYKSLWGEELYIRAHAIPLTEEGINVGAMLILDDITRRKETESLLERIQFAFDHSPDEIYFVNREGLIIYANVQACEKFGIEKSSDINKTIFDINPMFTPKMWDALWSKLMKEDYVRLESVHTDTNGVSYPVDIIKNLISFEGEDYSCTIARDITESKKSKEALKKSEGELRTLIQTIPDLIFLKDINGVYLACNKMFERFFGAKEIEITGKTDYDFLDKELADFFRKKDTEAVEMGSPSVNEEWITFADDGRRACLETIKTPVYDSDGILTGVLGIGRDITDRKNSEDAIKEINRKLNLLSSITRHDILNQITVASGYLEIIKMDGEIPKGTKTEEYIGKVSGAVDTIKRQISFTGYYKELGENLPQWFDLGDTIKSVAKTSSFEEIEIHDEIQGIGIFADPLFEKVIYNLIDNAVKHGETITKITFHSEVRPKELIIFCEDDGVGVSEDVKEKIFRREHYKNSGLGLFLSREILAITGLTIKETGKEGEGARFEIHVPEGMFRLKSEN</sequence>
<keyword evidence="6" id="KW-0175">Coiled coil</keyword>
<dbReference type="RefSeq" id="WP_278099565.1">
    <property type="nucleotide sequence ID" value="NZ_CP091092.1"/>
</dbReference>
<dbReference type="InterPro" id="IPR035965">
    <property type="entry name" value="PAS-like_dom_sf"/>
</dbReference>
<keyword evidence="4" id="KW-0808">Transferase</keyword>
<accession>A0AAF0FUF7</accession>
<protein>
    <recommendedName>
        <fullName evidence="2">histidine kinase</fullName>
        <ecNumber evidence="2">2.7.13.3</ecNumber>
    </recommendedName>
</protein>
<dbReference type="EMBL" id="CP091092">
    <property type="protein sequence ID" value="WFN36728.1"/>
    <property type="molecule type" value="Genomic_DNA"/>
</dbReference>
<dbReference type="InterPro" id="IPR003594">
    <property type="entry name" value="HATPase_dom"/>
</dbReference>
<feature type="domain" description="PAS" evidence="9">
    <location>
        <begin position="132"/>
        <end position="207"/>
    </location>
</feature>
<dbReference type="Gene3D" id="3.30.565.10">
    <property type="entry name" value="Histidine kinase-like ATPase, C-terminal domain"/>
    <property type="match status" value="1"/>
</dbReference>
<evidence type="ECO:0000256" key="1">
    <source>
        <dbReference type="ARBA" id="ARBA00000085"/>
    </source>
</evidence>
<dbReference type="PRINTS" id="PR00344">
    <property type="entry name" value="BCTRLSENSOR"/>
</dbReference>
<dbReference type="InterPro" id="IPR001610">
    <property type="entry name" value="PAC"/>
</dbReference>
<dbReference type="InterPro" id="IPR013656">
    <property type="entry name" value="PAS_4"/>
</dbReference>
<feature type="transmembrane region" description="Helical" evidence="7">
    <location>
        <begin position="62"/>
        <end position="81"/>
    </location>
</feature>
<evidence type="ECO:0000313" key="11">
    <source>
        <dbReference type="EMBL" id="WFN36728.1"/>
    </source>
</evidence>
<dbReference type="GeneID" id="79951020"/>
<comment type="catalytic activity">
    <reaction evidence="1">
        <text>ATP + protein L-histidine = ADP + protein N-phospho-L-histidine.</text>
        <dbReference type="EC" id="2.7.13.3"/>
    </reaction>
</comment>
<organism evidence="11 12">
    <name type="scientific">Methanomicrobium antiquum</name>
    <dbReference type="NCBI Taxonomy" id="487686"/>
    <lineage>
        <taxon>Archaea</taxon>
        <taxon>Methanobacteriati</taxon>
        <taxon>Methanobacteriota</taxon>
        <taxon>Stenosarchaea group</taxon>
        <taxon>Methanomicrobia</taxon>
        <taxon>Methanomicrobiales</taxon>
        <taxon>Methanomicrobiaceae</taxon>
        <taxon>Methanomicrobium</taxon>
    </lineage>
</organism>
<dbReference type="Pfam" id="PF00989">
    <property type="entry name" value="PAS"/>
    <property type="match status" value="1"/>
</dbReference>
<dbReference type="InterPro" id="IPR036890">
    <property type="entry name" value="HATPase_C_sf"/>
</dbReference>
<dbReference type="PANTHER" id="PTHR43304">
    <property type="entry name" value="PHYTOCHROME-LIKE PROTEIN CPH1"/>
    <property type="match status" value="1"/>
</dbReference>
<dbReference type="Gene3D" id="3.30.450.20">
    <property type="entry name" value="PAS domain"/>
    <property type="match status" value="4"/>
</dbReference>
<feature type="domain" description="PAC" evidence="10">
    <location>
        <begin position="209"/>
        <end position="260"/>
    </location>
</feature>
<dbReference type="PROSITE" id="PS50113">
    <property type="entry name" value="PAC"/>
    <property type="match status" value="2"/>
</dbReference>
<feature type="domain" description="Histidine kinase" evidence="8">
    <location>
        <begin position="744"/>
        <end position="842"/>
    </location>
</feature>
<dbReference type="Pfam" id="PF02518">
    <property type="entry name" value="HATPase_c"/>
    <property type="match status" value="1"/>
</dbReference>
<feature type="transmembrane region" description="Helical" evidence="7">
    <location>
        <begin position="12"/>
        <end position="31"/>
    </location>
</feature>
<dbReference type="SMART" id="SM00387">
    <property type="entry name" value="HATPase_c"/>
    <property type="match status" value="1"/>
</dbReference>
<dbReference type="NCBIfam" id="TIGR00229">
    <property type="entry name" value="sensory_box"/>
    <property type="match status" value="4"/>
</dbReference>
<dbReference type="GO" id="GO:0004673">
    <property type="term" value="F:protein histidine kinase activity"/>
    <property type="evidence" value="ECO:0007669"/>
    <property type="project" value="UniProtKB-EC"/>
</dbReference>
<dbReference type="PROSITE" id="PS50112">
    <property type="entry name" value="PAS"/>
    <property type="match status" value="3"/>
</dbReference>
<dbReference type="KEGG" id="manq:L1994_11425"/>
<dbReference type="PROSITE" id="PS50109">
    <property type="entry name" value="HIS_KIN"/>
    <property type="match status" value="1"/>
</dbReference>
<evidence type="ECO:0000256" key="5">
    <source>
        <dbReference type="ARBA" id="ARBA00022777"/>
    </source>
</evidence>
<keyword evidence="5" id="KW-0418">Kinase</keyword>
<dbReference type="InterPro" id="IPR013767">
    <property type="entry name" value="PAS_fold"/>
</dbReference>
<evidence type="ECO:0000256" key="2">
    <source>
        <dbReference type="ARBA" id="ARBA00012438"/>
    </source>
</evidence>
<feature type="domain" description="PAC" evidence="10">
    <location>
        <begin position="580"/>
        <end position="632"/>
    </location>
</feature>
<dbReference type="Pfam" id="PF13426">
    <property type="entry name" value="PAS_9"/>
    <property type="match status" value="2"/>
</dbReference>
<evidence type="ECO:0000259" key="10">
    <source>
        <dbReference type="PROSITE" id="PS50113"/>
    </source>
</evidence>
<evidence type="ECO:0000256" key="3">
    <source>
        <dbReference type="ARBA" id="ARBA00022553"/>
    </source>
</evidence>
<dbReference type="AlphaFoldDB" id="A0AAF0FUF7"/>
<keyword evidence="12" id="KW-1185">Reference proteome</keyword>
<evidence type="ECO:0000313" key="12">
    <source>
        <dbReference type="Proteomes" id="UP001218895"/>
    </source>
</evidence>
<dbReference type="SMART" id="SM00086">
    <property type="entry name" value="PAC"/>
    <property type="match status" value="3"/>
</dbReference>
<evidence type="ECO:0000259" key="9">
    <source>
        <dbReference type="PROSITE" id="PS50112"/>
    </source>
</evidence>
<dbReference type="InterPro" id="IPR005467">
    <property type="entry name" value="His_kinase_dom"/>
</dbReference>
<feature type="domain" description="PAS" evidence="9">
    <location>
        <begin position="261"/>
        <end position="302"/>
    </location>
</feature>
<dbReference type="PANTHER" id="PTHR43304:SF1">
    <property type="entry name" value="PAC DOMAIN-CONTAINING PROTEIN"/>
    <property type="match status" value="1"/>
</dbReference>
<evidence type="ECO:0000259" key="8">
    <source>
        <dbReference type="PROSITE" id="PS50109"/>
    </source>
</evidence>
<dbReference type="SUPFAM" id="SSF55874">
    <property type="entry name" value="ATPase domain of HSP90 chaperone/DNA topoisomerase II/histidine kinase"/>
    <property type="match status" value="1"/>
</dbReference>
<dbReference type="GO" id="GO:0006355">
    <property type="term" value="P:regulation of DNA-templated transcription"/>
    <property type="evidence" value="ECO:0007669"/>
    <property type="project" value="InterPro"/>
</dbReference>
<dbReference type="InterPro" id="IPR000014">
    <property type="entry name" value="PAS"/>
</dbReference>
<dbReference type="InterPro" id="IPR004358">
    <property type="entry name" value="Sig_transdc_His_kin-like_C"/>
</dbReference>
<reference evidence="11" key="1">
    <citation type="submission" date="2022-01" db="EMBL/GenBank/DDBJ databases">
        <title>Complete genome of Methanomicrobium antiquum DSM 21220.</title>
        <authorList>
            <person name="Chen S.-C."/>
            <person name="You Y.-T."/>
            <person name="Zhou Y.-Z."/>
            <person name="Lai M.-C."/>
        </authorList>
    </citation>
    <scope>NUCLEOTIDE SEQUENCE</scope>
    <source>
        <strain evidence="11">DSM 21220</strain>
    </source>
</reference>
<keyword evidence="7" id="KW-0472">Membrane</keyword>
<dbReference type="CDD" id="cd00130">
    <property type="entry name" value="PAS"/>
    <property type="match status" value="3"/>
</dbReference>
<dbReference type="Pfam" id="PF08448">
    <property type="entry name" value="PAS_4"/>
    <property type="match status" value="1"/>
</dbReference>
<feature type="domain" description="PAS" evidence="9">
    <location>
        <begin position="506"/>
        <end position="576"/>
    </location>
</feature>
<dbReference type="InterPro" id="IPR052162">
    <property type="entry name" value="Sensor_kinase/Photoreceptor"/>
</dbReference>